<dbReference type="Pfam" id="PF01618">
    <property type="entry name" value="MotA_ExbB"/>
    <property type="match status" value="1"/>
</dbReference>
<keyword evidence="4" id="KW-0812">Transmembrane</keyword>
<name>K1SQR6_9ZZZZ</name>
<keyword evidence="5" id="KW-1133">Transmembrane helix</keyword>
<dbReference type="PANTHER" id="PTHR30625:SF3">
    <property type="entry name" value="TOL-PAL SYSTEM PROTEIN TOLQ"/>
    <property type="match status" value="1"/>
</dbReference>
<dbReference type="GO" id="GO:0005886">
    <property type="term" value="C:plasma membrane"/>
    <property type="evidence" value="ECO:0007669"/>
    <property type="project" value="UniProtKB-SubCell"/>
</dbReference>
<keyword evidence="3" id="KW-1003">Cell membrane</keyword>
<dbReference type="PANTHER" id="PTHR30625">
    <property type="entry name" value="PROTEIN TOLQ"/>
    <property type="match status" value="1"/>
</dbReference>
<feature type="non-terminal residue" evidence="8">
    <location>
        <position position="154"/>
    </location>
</feature>
<gene>
    <name evidence="8" type="ORF">OBE_07667</name>
</gene>
<dbReference type="AlphaFoldDB" id="K1SQR6"/>
<accession>K1SQR6</accession>
<comment type="similarity">
    <text evidence="2">Belongs to the ExbB/TolQ family.</text>
</comment>
<comment type="caution">
    <text evidence="8">The sequence shown here is derived from an EMBL/GenBank/DDBJ whole genome shotgun (WGS) entry which is preliminary data.</text>
</comment>
<dbReference type="GO" id="GO:0017038">
    <property type="term" value="P:protein import"/>
    <property type="evidence" value="ECO:0007669"/>
    <property type="project" value="TreeGrafter"/>
</dbReference>
<organism evidence="8">
    <name type="scientific">human gut metagenome</name>
    <dbReference type="NCBI Taxonomy" id="408170"/>
    <lineage>
        <taxon>unclassified sequences</taxon>
        <taxon>metagenomes</taxon>
        <taxon>organismal metagenomes</taxon>
    </lineage>
</organism>
<proteinExistence type="inferred from homology"/>
<dbReference type="InterPro" id="IPR050790">
    <property type="entry name" value="ExbB/TolQ_transport"/>
</dbReference>
<protein>
    <submittedName>
        <fullName evidence="8">MotA/TolQ/ExbB proton channel family protein</fullName>
    </submittedName>
</protein>
<feature type="domain" description="MotA/TolQ/ExbB proton channel" evidence="7">
    <location>
        <begin position="78"/>
        <end position="154"/>
    </location>
</feature>
<evidence type="ECO:0000256" key="6">
    <source>
        <dbReference type="ARBA" id="ARBA00023136"/>
    </source>
</evidence>
<comment type="subcellular location">
    <subcellularLocation>
        <location evidence="1">Cell membrane</location>
        <topology evidence="1">Multi-pass membrane protein</topology>
    </subcellularLocation>
</comment>
<evidence type="ECO:0000256" key="3">
    <source>
        <dbReference type="ARBA" id="ARBA00022475"/>
    </source>
</evidence>
<dbReference type="InterPro" id="IPR002898">
    <property type="entry name" value="MotA_ExbB_proton_chnl"/>
</dbReference>
<evidence type="ECO:0000256" key="2">
    <source>
        <dbReference type="ARBA" id="ARBA00010442"/>
    </source>
</evidence>
<evidence type="ECO:0000259" key="7">
    <source>
        <dbReference type="Pfam" id="PF01618"/>
    </source>
</evidence>
<reference evidence="8" key="1">
    <citation type="journal article" date="2013" name="Environ. Microbiol.">
        <title>Microbiota from the distal guts of lean and obese adolescents exhibit partial functional redundancy besides clear differences in community structure.</title>
        <authorList>
            <person name="Ferrer M."/>
            <person name="Ruiz A."/>
            <person name="Lanza F."/>
            <person name="Haange S.B."/>
            <person name="Oberbach A."/>
            <person name="Till H."/>
            <person name="Bargiela R."/>
            <person name="Campoy C."/>
            <person name="Segura M.T."/>
            <person name="Richter M."/>
            <person name="von Bergen M."/>
            <person name="Seifert J."/>
            <person name="Suarez A."/>
        </authorList>
    </citation>
    <scope>NUCLEOTIDE SEQUENCE</scope>
</reference>
<evidence type="ECO:0000256" key="4">
    <source>
        <dbReference type="ARBA" id="ARBA00022692"/>
    </source>
</evidence>
<evidence type="ECO:0000256" key="5">
    <source>
        <dbReference type="ARBA" id="ARBA00022989"/>
    </source>
</evidence>
<sequence length="154" mass="17176">MNYISDVLFWISTGMLVPVIILLIFFFLRALLLLGGFFGQYLVKRKSGVEIREQMNTLTLDNIDTLGDRLPKNKQAVIVSYMKKLVDNRQSKAQVNRILDQYAQFVEKDLSLPSTLLKMGPMLGLMGTLIPMGPALVGLSTGDIASMAYNMQVA</sequence>
<dbReference type="EMBL" id="AJWZ01005269">
    <property type="protein sequence ID" value="EKC63047.1"/>
    <property type="molecule type" value="Genomic_DNA"/>
</dbReference>
<evidence type="ECO:0000256" key="1">
    <source>
        <dbReference type="ARBA" id="ARBA00004651"/>
    </source>
</evidence>
<keyword evidence="6" id="KW-0472">Membrane</keyword>
<evidence type="ECO:0000313" key="8">
    <source>
        <dbReference type="EMBL" id="EKC63047.1"/>
    </source>
</evidence>